<keyword evidence="3 7" id="KW-0396">Initiation factor</keyword>
<evidence type="ECO:0000256" key="8">
    <source>
        <dbReference type="SAM" id="MobiDB-lite"/>
    </source>
</evidence>
<dbReference type="PROSITE" id="PS50600">
    <property type="entry name" value="ULP_PROTEASE"/>
    <property type="match status" value="1"/>
</dbReference>
<dbReference type="PANTHER" id="PTHR13937:SF0">
    <property type="entry name" value="EUKARYOTIC TRANSLATION INITIATION FACTOR 3 SUBUNIT C-RELATED"/>
    <property type="match status" value="1"/>
</dbReference>
<dbReference type="Pfam" id="PF01399">
    <property type="entry name" value="PCI"/>
    <property type="match status" value="1"/>
</dbReference>
<dbReference type="HOGENOM" id="CLU_004304_0_1_1"/>
<dbReference type="SMART" id="SM00088">
    <property type="entry name" value="PINT"/>
    <property type="match status" value="1"/>
</dbReference>
<feature type="compositionally biased region" description="Gly residues" evidence="8">
    <location>
        <begin position="834"/>
        <end position="847"/>
    </location>
</feature>
<dbReference type="Proteomes" id="UP000001514">
    <property type="component" value="Unassembled WGS sequence"/>
</dbReference>
<comment type="function">
    <text evidence="7">Component of the eukaryotic translation initiation factor 3 (eIF-3) complex, which is involved in protein synthesis of a specialized repertoire of mRNAs and, together with other initiation factors, stimulates binding of mRNA and methionyl-tRNAi to the 40S ribosome. The eIF-3 complex specifically targets and initiates translation of a subset of mRNAs involved in cell proliferation.</text>
</comment>
<dbReference type="AlphaFoldDB" id="D8QR29"/>
<dbReference type="InterPro" id="IPR000717">
    <property type="entry name" value="PCI_dom"/>
</dbReference>
<dbReference type="GO" id="GO:0031369">
    <property type="term" value="F:translation initiation factor binding"/>
    <property type="evidence" value="ECO:0000318"/>
    <property type="project" value="GO_Central"/>
</dbReference>
<dbReference type="Gene3D" id="3.40.395.10">
    <property type="entry name" value="Adenoviral Proteinase, Chain A"/>
    <property type="match status" value="1"/>
</dbReference>
<evidence type="ECO:0000256" key="4">
    <source>
        <dbReference type="ARBA" id="ARBA00022670"/>
    </source>
</evidence>
<gene>
    <name evidence="11" type="ORF">SELMODRAFT_437467</name>
</gene>
<dbReference type="SUPFAM" id="SSF46785">
    <property type="entry name" value="Winged helix' DNA-binding domain"/>
    <property type="match status" value="1"/>
</dbReference>
<dbReference type="GO" id="GO:0008234">
    <property type="term" value="F:cysteine-type peptidase activity"/>
    <property type="evidence" value="ECO:0007669"/>
    <property type="project" value="InterPro"/>
</dbReference>
<feature type="compositionally biased region" description="Basic and acidic residues" evidence="8">
    <location>
        <begin position="824"/>
        <end position="833"/>
    </location>
</feature>
<dbReference type="InterPro" id="IPR003653">
    <property type="entry name" value="Peptidase_C48_C"/>
</dbReference>
<dbReference type="InParanoid" id="D8QR29"/>
<evidence type="ECO:0000256" key="1">
    <source>
        <dbReference type="ARBA" id="ARBA00005234"/>
    </source>
</evidence>
<evidence type="ECO:0000256" key="7">
    <source>
        <dbReference type="HAMAP-Rule" id="MF_03002"/>
    </source>
</evidence>
<keyword evidence="6 7" id="KW-0648">Protein biosynthesis</keyword>
<dbReference type="GO" id="GO:0005852">
    <property type="term" value="C:eukaryotic translation initiation factor 3 complex"/>
    <property type="evidence" value="ECO:0000318"/>
    <property type="project" value="GO_Central"/>
</dbReference>
<feature type="domain" description="Ubiquitin-like protease family profile" evidence="10">
    <location>
        <begin position="902"/>
        <end position="1066"/>
    </location>
</feature>
<dbReference type="GO" id="GO:0006413">
    <property type="term" value="P:translational initiation"/>
    <property type="evidence" value="ECO:0000318"/>
    <property type="project" value="GO_Central"/>
</dbReference>
<keyword evidence="12" id="KW-1185">Reference proteome</keyword>
<dbReference type="SUPFAM" id="SSF54001">
    <property type="entry name" value="Cysteine proteinases"/>
    <property type="match status" value="1"/>
</dbReference>
<feature type="region of interest" description="Disordered" evidence="8">
    <location>
        <begin position="1"/>
        <end position="54"/>
    </location>
</feature>
<comment type="subunit">
    <text evidence="7">Component of the eukaryotic translation initiation factor 3 (eIF-3) complex.</text>
</comment>
<proteinExistence type="inferred from homology"/>
<feature type="compositionally biased region" description="Acidic residues" evidence="8">
    <location>
        <begin position="172"/>
        <end position="191"/>
    </location>
</feature>
<evidence type="ECO:0000256" key="2">
    <source>
        <dbReference type="ARBA" id="ARBA00022490"/>
    </source>
</evidence>
<organism evidence="12">
    <name type="scientific">Selaginella moellendorffii</name>
    <name type="common">Spikemoss</name>
    <dbReference type="NCBI Taxonomy" id="88036"/>
    <lineage>
        <taxon>Eukaryota</taxon>
        <taxon>Viridiplantae</taxon>
        <taxon>Streptophyta</taxon>
        <taxon>Embryophyta</taxon>
        <taxon>Tracheophyta</taxon>
        <taxon>Lycopodiopsida</taxon>
        <taxon>Selaginellales</taxon>
        <taxon>Selaginellaceae</taxon>
        <taxon>Selaginella</taxon>
    </lineage>
</organism>
<evidence type="ECO:0000313" key="12">
    <source>
        <dbReference type="Proteomes" id="UP000001514"/>
    </source>
</evidence>
<evidence type="ECO:0000259" key="10">
    <source>
        <dbReference type="PROSITE" id="PS50600"/>
    </source>
</evidence>
<comment type="similarity">
    <text evidence="1">Belongs to the peptidase C48 family.</text>
</comment>
<evidence type="ECO:0000256" key="6">
    <source>
        <dbReference type="ARBA" id="ARBA00022917"/>
    </source>
</evidence>
<reference evidence="11 12" key="1">
    <citation type="journal article" date="2011" name="Science">
        <title>The Selaginella genome identifies genetic changes associated with the evolution of vascular plants.</title>
        <authorList>
            <person name="Banks J.A."/>
            <person name="Nishiyama T."/>
            <person name="Hasebe M."/>
            <person name="Bowman J.L."/>
            <person name="Gribskov M."/>
            <person name="dePamphilis C."/>
            <person name="Albert V.A."/>
            <person name="Aono N."/>
            <person name="Aoyama T."/>
            <person name="Ambrose B.A."/>
            <person name="Ashton N.W."/>
            <person name="Axtell M.J."/>
            <person name="Barker E."/>
            <person name="Barker M.S."/>
            <person name="Bennetzen J.L."/>
            <person name="Bonawitz N.D."/>
            <person name="Chapple C."/>
            <person name="Cheng C."/>
            <person name="Correa L.G."/>
            <person name="Dacre M."/>
            <person name="DeBarry J."/>
            <person name="Dreyer I."/>
            <person name="Elias M."/>
            <person name="Engstrom E.M."/>
            <person name="Estelle M."/>
            <person name="Feng L."/>
            <person name="Finet C."/>
            <person name="Floyd S.K."/>
            <person name="Frommer W.B."/>
            <person name="Fujita T."/>
            <person name="Gramzow L."/>
            <person name="Gutensohn M."/>
            <person name="Harholt J."/>
            <person name="Hattori M."/>
            <person name="Heyl A."/>
            <person name="Hirai T."/>
            <person name="Hiwatashi Y."/>
            <person name="Ishikawa M."/>
            <person name="Iwata M."/>
            <person name="Karol K.G."/>
            <person name="Koehler B."/>
            <person name="Kolukisaoglu U."/>
            <person name="Kubo M."/>
            <person name="Kurata T."/>
            <person name="Lalonde S."/>
            <person name="Li K."/>
            <person name="Li Y."/>
            <person name="Litt A."/>
            <person name="Lyons E."/>
            <person name="Manning G."/>
            <person name="Maruyama T."/>
            <person name="Michael T.P."/>
            <person name="Mikami K."/>
            <person name="Miyazaki S."/>
            <person name="Morinaga S."/>
            <person name="Murata T."/>
            <person name="Mueller-Roeber B."/>
            <person name="Nelson D.R."/>
            <person name="Obara M."/>
            <person name="Oguri Y."/>
            <person name="Olmstead R.G."/>
            <person name="Onodera N."/>
            <person name="Petersen B.L."/>
            <person name="Pils B."/>
            <person name="Prigge M."/>
            <person name="Rensing S.A."/>
            <person name="Riano-Pachon D.M."/>
            <person name="Roberts A.W."/>
            <person name="Sato Y."/>
            <person name="Scheller H.V."/>
            <person name="Schulz B."/>
            <person name="Schulz C."/>
            <person name="Shakirov E.V."/>
            <person name="Shibagaki N."/>
            <person name="Shinohara N."/>
            <person name="Shippen D.E."/>
            <person name="Soerensen I."/>
            <person name="Sotooka R."/>
            <person name="Sugimoto N."/>
            <person name="Sugita M."/>
            <person name="Sumikawa N."/>
            <person name="Tanurdzic M."/>
            <person name="Theissen G."/>
            <person name="Ulvskov P."/>
            <person name="Wakazuki S."/>
            <person name="Weng J.K."/>
            <person name="Willats W.W."/>
            <person name="Wipf D."/>
            <person name="Wolf P.G."/>
            <person name="Yang L."/>
            <person name="Zimmer A.D."/>
            <person name="Zhu Q."/>
            <person name="Mitros T."/>
            <person name="Hellsten U."/>
            <person name="Loque D."/>
            <person name="Otillar R."/>
            <person name="Salamov A."/>
            <person name="Schmutz J."/>
            <person name="Shapiro H."/>
            <person name="Lindquist E."/>
            <person name="Lucas S."/>
            <person name="Rokhsar D."/>
            <person name="Grigoriev I.V."/>
        </authorList>
    </citation>
    <scope>NUCLEOTIDE SEQUENCE [LARGE SCALE GENOMIC DNA]</scope>
</reference>
<dbReference type="Pfam" id="PF05470">
    <property type="entry name" value="eIF-3c_N"/>
    <property type="match status" value="1"/>
</dbReference>
<evidence type="ECO:0000256" key="3">
    <source>
        <dbReference type="ARBA" id="ARBA00022540"/>
    </source>
</evidence>
<evidence type="ECO:0000313" key="11">
    <source>
        <dbReference type="EMBL" id="EFJ37908.1"/>
    </source>
</evidence>
<keyword evidence="4" id="KW-0645">Protease</keyword>
<dbReference type="PROSITE" id="PS50250">
    <property type="entry name" value="PCI"/>
    <property type="match status" value="1"/>
</dbReference>
<dbReference type="PANTHER" id="PTHR13937">
    <property type="entry name" value="EUKARYOTIC TRANSLATION INITATION FACTOR 3, SUBUNIT 8 EIF3S8 -RELATED"/>
    <property type="match status" value="1"/>
</dbReference>
<keyword evidence="5" id="KW-0378">Hydrolase</keyword>
<dbReference type="InterPro" id="IPR036390">
    <property type="entry name" value="WH_DNA-bd_sf"/>
</dbReference>
<dbReference type="Gramene" id="EFJ37908">
    <property type="protein sequence ID" value="EFJ37908"/>
    <property type="gene ID" value="SELMODRAFT_437467"/>
</dbReference>
<feature type="region of interest" description="Disordered" evidence="8">
    <location>
        <begin position="200"/>
        <end position="219"/>
    </location>
</feature>
<feature type="compositionally biased region" description="Polar residues" evidence="8">
    <location>
        <begin position="851"/>
        <end position="869"/>
    </location>
</feature>
<dbReference type="InterPro" id="IPR038765">
    <property type="entry name" value="Papain-like_cys_pep_sf"/>
</dbReference>
<dbReference type="GO" id="GO:0006508">
    <property type="term" value="P:proteolysis"/>
    <property type="evidence" value="ECO:0007669"/>
    <property type="project" value="UniProtKB-KW"/>
</dbReference>
<dbReference type="Pfam" id="PF02902">
    <property type="entry name" value="Peptidase_C48"/>
    <property type="match status" value="1"/>
</dbReference>
<dbReference type="KEGG" id="smo:SELMODRAFT_437467"/>
<dbReference type="GO" id="GO:0003743">
    <property type="term" value="F:translation initiation factor activity"/>
    <property type="evidence" value="ECO:0007669"/>
    <property type="project" value="UniProtKB-UniRule"/>
</dbReference>
<dbReference type="eggNOG" id="KOG3246">
    <property type="taxonomic scope" value="Eukaryota"/>
</dbReference>
<feature type="compositionally biased region" description="Gly residues" evidence="8">
    <location>
        <begin position="873"/>
        <end position="885"/>
    </location>
</feature>
<dbReference type="MEROPS" id="C48.A03"/>
<name>D8QR29_SELML</name>
<dbReference type="GO" id="GO:0003723">
    <property type="term" value="F:RNA binding"/>
    <property type="evidence" value="ECO:0007669"/>
    <property type="project" value="InterPro"/>
</dbReference>
<dbReference type="EMBL" id="GL377565">
    <property type="protein sequence ID" value="EFJ37908.1"/>
    <property type="molecule type" value="Genomic_DNA"/>
</dbReference>
<keyword evidence="2 7" id="KW-0963">Cytoplasm</keyword>
<accession>D8QR29</accession>
<dbReference type="GO" id="GO:0001732">
    <property type="term" value="P:formation of cytoplasmic translation initiation complex"/>
    <property type="evidence" value="ECO:0007669"/>
    <property type="project" value="UniProtKB-UniRule"/>
</dbReference>
<dbReference type="GO" id="GO:0033290">
    <property type="term" value="C:eukaryotic 48S preinitiation complex"/>
    <property type="evidence" value="ECO:0007669"/>
    <property type="project" value="UniProtKB-UniRule"/>
</dbReference>
<evidence type="ECO:0000256" key="5">
    <source>
        <dbReference type="ARBA" id="ARBA00022801"/>
    </source>
</evidence>
<evidence type="ECO:0000259" key="9">
    <source>
        <dbReference type="PROSITE" id="PS50250"/>
    </source>
</evidence>
<dbReference type="eggNOG" id="KOG1076">
    <property type="taxonomic scope" value="Eukaryota"/>
</dbReference>
<sequence>MSKFWDQGVDSDSEDDVKSSEDADDFKDIVTPGEAGNKYLNKTSDSEGSEDEKRVVRSAKVKRFDEMSATIDQIRNHMKINDWVSLQESFDKINKQLEKVLRVTETAAPPRIYIKALVILEDFLSQTLGNKELKKKMNSSNSKAFNYMKQKLKKNNKIYEAEIEQFRKNPESEAEDEDDEGDMSSEESEPDFIEEVQDVAPVSESDNEDGWQKSGKGPSYIIKKDPSEITWDMVDKKLKEVIAARGRKGTDRVEQVEQLTYLVTIAKTPAQKLEILLHVVSAHFDVTTSLNTHLPVNVWKKCAHSMMAILDILAQHPNIVMSENAEPESENETQKGDDYPGQIRVWGNIVGFVERLDDELFKSLQVIDPHTKDYVDRMKDEPAFLVVAQSVQEYVERIGDTRAAARVALRRLEHVYYKPQEVYEAMRKLGESQKTAEAGAEDTTLVLGTPDLPELSRTMMDDLITLIYKFGDERTKARAMLCDIYHYAIFDDFYTARDLLLSSRLQDGIMNMDILSQILFNRAMAQLGLCAFRTGLITETHACLSEFYAGGRVKELLAQGVQQSRFYDKTPEQEKLERRRQMPFHMHINLELLEAVHLICAMLLEVPNMAANAHDVKKKVYSKTFRRLLDIYEKQAFIGPPENIRDNIMAASRALMKGDWEKAVAIVQGLDIWKLLRKREFAMDMLKSKIQEEALRTYLFTYASSYDSLSLDQLMAMFDLPEGLVHSIASRLMAAEEFHGSWDQPTRCIVPHNVEPTRLQALAIQFVDKLSTLVEMNEFADNARTGGGGGGTDFFSRHKDTQDYVGAVAGKRERGGERGGGGYGRDKNQRGGGERGGGGGGGTGGSYAAGYQSTRYQDAYSSVGRTPYQSGPSGRGGQSDGGGRMGSSENSGMERVLSYGDVLLRRRDVELLHPPNFINDHIIDFFFSYLSSSGSSDVLLVSPSTSFWITNCADARDLAPALAALNLRDRQMLLLPINDSADVEYRSSHGNLERGSHWSLLVFHRPSNSCLHFDSLDGANDRYARSLHARVSELVGSKPRFVSAATPQQENGHDCGAYVMAIAAAVKKGFESDVEEIVKRERSMLILLKVMQGVNDPTVNSFRPVETGQACVILSCVVIASVILSISQFCDKAV</sequence>
<feature type="region of interest" description="Disordered" evidence="8">
    <location>
        <begin position="806"/>
        <end position="891"/>
    </location>
</feature>
<dbReference type="STRING" id="88036.D8QR29"/>
<feature type="domain" description="PCI" evidence="9">
    <location>
        <begin position="584"/>
        <end position="756"/>
    </location>
</feature>
<dbReference type="InterPro" id="IPR008905">
    <property type="entry name" value="EIF3C_N_dom"/>
</dbReference>
<dbReference type="GO" id="GO:0016282">
    <property type="term" value="C:eukaryotic 43S preinitiation complex"/>
    <property type="evidence" value="ECO:0007669"/>
    <property type="project" value="UniProtKB-UniRule"/>
</dbReference>
<protein>
    <recommendedName>
        <fullName evidence="7">Eukaryotic translation initiation factor 3 subunit C</fullName>
        <shortName evidence="7">eIF3c</shortName>
    </recommendedName>
    <alternativeName>
        <fullName evidence="7">Eukaryotic translation initiation factor 3 subunit 8</fullName>
    </alternativeName>
    <alternativeName>
        <fullName evidence="7">eIF3 p110</fullName>
    </alternativeName>
</protein>
<dbReference type="InterPro" id="IPR027516">
    <property type="entry name" value="EIF3C"/>
</dbReference>
<comment type="similarity">
    <text evidence="7">Belongs to the eIF-3 subunit C family.</text>
</comment>
<dbReference type="FunCoup" id="D8QR29">
    <property type="interactions" value="4725"/>
</dbReference>
<dbReference type="HAMAP" id="MF_03002">
    <property type="entry name" value="eIF3c"/>
    <property type="match status" value="1"/>
</dbReference>
<comment type="subcellular location">
    <subcellularLocation>
        <location evidence="7">Cytoplasm</location>
    </subcellularLocation>
</comment>
<dbReference type="OMA" id="CQIEVLV"/>
<feature type="region of interest" description="Disordered" evidence="8">
    <location>
        <begin position="165"/>
        <end position="191"/>
    </location>
</feature>